<dbReference type="InterPro" id="IPR050791">
    <property type="entry name" value="Aldo-Keto_reductase"/>
</dbReference>
<evidence type="ECO:0000313" key="4">
    <source>
        <dbReference type="Proteomes" id="UP001498398"/>
    </source>
</evidence>
<sequence>MPLTARKIGQISVHPIGFGVMGLSVFYGATASDEERLKVLDRAHKLGCTHWDTADVYGDSEQLLGKWFKRTGKRCEIFLSTKLGVSASGIRGDAEYIRSQCMQSLQRMGVDYIDILPDPTTPIEISVQAMAQLVKEGKVKQIGLSEVTATGKRILIRCVVQAEKAITDLRRAYKIHPIAALQVEYNPFVLDIENPSIGILEAARSLGVTIVAYSPLARGLVTGRYKSPEDFEPDDFRLLIPKFSKDNFPKILEISNRIAQIGAGHHATPGQVTLAWILAQGSDFVVIPGTKNVKYLVENMKSEDLVLTTGEIAAIRNIAQDAEKIEGARVPEGLGAVLQPTPELSE</sequence>
<name>A0ABR1IR04_9AGAR</name>
<dbReference type="Pfam" id="PF00248">
    <property type="entry name" value="Aldo_ket_red"/>
    <property type="match status" value="1"/>
</dbReference>
<dbReference type="PRINTS" id="PR00069">
    <property type="entry name" value="ALDKETRDTASE"/>
</dbReference>
<organism evidence="3 4">
    <name type="scientific">Marasmiellus scandens</name>
    <dbReference type="NCBI Taxonomy" id="2682957"/>
    <lineage>
        <taxon>Eukaryota</taxon>
        <taxon>Fungi</taxon>
        <taxon>Dikarya</taxon>
        <taxon>Basidiomycota</taxon>
        <taxon>Agaricomycotina</taxon>
        <taxon>Agaricomycetes</taxon>
        <taxon>Agaricomycetidae</taxon>
        <taxon>Agaricales</taxon>
        <taxon>Marasmiineae</taxon>
        <taxon>Omphalotaceae</taxon>
        <taxon>Marasmiellus</taxon>
    </lineage>
</organism>
<keyword evidence="4" id="KW-1185">Reference proteome</keyword>
<accession>A0ABR1IR04</accession>
<gene>
    <name evidence="3" type="ORF">VKT23_017700</name>
</gene>
<evidence type="ECO:0000313" key="3">
    <source>
        <dbReference type="EMBL" id="KAK7438994.1"/>
    </source>
</evidence>
<dbReference type="InterPro" id="IPR023210">
    <property type="entry name" value="NADP_OxRdtase_dom"/>
</dbReference>
<reference evidence="3 4" key="1">
    <citation type="submission" date="2024-01" db="EMBL/GenBank/DDBJ databases">
        <title>A draft genome for the cacao thread blight pathogen Marasmiellus scandens.</title>
        <authorList>
            <person name="Baruah I.K."/>
            <person name="Leung J."/>
            <person name="Bukari Y."/>
            <person name="Amoako-Attah I."/>
            <person name="Meinhardt L.W."/>
            <person name="Bailey B.A."/>
            <person name="Cohen S.P."/>
        </authorList>
    </citation>
    <scope>NUCLEOTIDE SEQUENCE [LARGE SCALE GENOMIC DNA]</scope>
    <source>
        <strain evidence="3 4">GH-19</strain>
    </source>
</reference>
<dbReference type="PANTHER" id="PTHR43625:SF40">
    <property type="entry name" value="ALDO-KETO REDUCTASE YAKC [NADP(+)]"/>
    <property type="match status" value="1"/>
</dbReference>
<keyword evidence="1" id="KW-0560">Oxidoreductase</keyword>
<dbReference type="PANTHER" id="PTHR43625">
    <property type="entry name" value="AFLATOXIN B1 ALDEHYDE REDUCTASE"/>
    <property type="match status" value="1"/>
</dbReference>
<comment type="caution">
    <text evidence="3">The sequence shown here is derived from an EMBL/GenBank/DDBJ whole genome shotgun (WGS) entry which is preliminary data.</text>
</comment>
<dbReference type="Proteomes" id="UP001498398">
    <property type="component" value="Unassembled WGS sequence"/>
</dbReference>
<protein>
    <recommendedName>
        <fullName evidence="2">NADP-dependent oxidoreductase domain-containing protein</fullName>
    </recommendedName>
</protein>
<dbReference type="SUPFAM" id="SSF51430">
    <property type="entry name" value="NAD(P)-linked oxidoreductase"/>
    <property type="match status" value="1"/>
</dbReference>
<evidence type="ECO:0000256" key="1">
    <source>
        <dbReference type="ARBA" id="ARBA00023002"/>
    </source>
</evidence>
<proteinExistence type="predicted"/>
<dbReference type="Gene3D" id="3.20.20.100">
    <property type="entry name" value="NADP-dependent oxidoreductase domain"/>
    <property type="match status" value="1"/>
</dbReference>
<dbReference type="EMBL" id="JBANRG010000075">
    <property type="protein sequence ID" value="KAK7438994.1"/>
    <property type="molecule type" value="Genomic_DNA"/>
</dbReference>
<feature type="domain" description="NADP-dependent oxidoreductase" evidence="2">
    <location>
        <begin position="15"/>
        <end position="318"/>
    </location>
</feature>
<dbReference type="InterPro" id="IPR036812">
    <property type="entry name" value="NAD(P)_OxRdtase_dom_sf"/>
</dbReference>
<dbReference type="InterPro" id="IPR020471">
    <property type="entry name" value="AKR"/>
</dbReference>
<evidence type="ECO:0000259" key="2">
    <source>
        <dbReference type="Pfam" id="PF00248"/>
    </source>
</evidence>